<sequence>MDTLASFLEQASWKEDGENLYFCNDANLEPMLIKAANELPDYLRGYGFQAWKVLGRTRIQATNGYIIPITIISNEPRLLSEVSQPLLRPQSPVRFDKEPLITPALYLILALPPA</sequence>
<dbReference type="EMBL" id="ML734776">
    <property type="protein sequence ID" value="KAB8240141.1"/>
    <property type="molecule type" value="Genomic_DNA"/>
</dbReference>
<organism evidence="1">
    <name type="scientific">Aspergillus flavus</name>
    <dbReference type="NCBI Taxonomy" id="5059"/>
    <lineage>
        <taxon>Eukaryota</taxon>
        <taxon>Fungi</taxon>
        <taxon>Dikarya</taxon>
        <taxon>Ascomycota</taxon>
        <taxon>Pezizomycotina</taxon>
        <taxon>Eurotiomycetes</taxon>
        <taxon>Eurotiomycetidae</taxon>
        <taxon>Eurotiales</taxon>
        <taxon>Aspergillaceae</taxon>
        <taxon>Aspergillus</taxon>
        <taxon>Aspergillus subgen. Circumdati</taxon>
    </lineage>
</organism>
<dbReference type="AlphaFoldDB" id="A0A5N6GCI7"/>
<reference evidence="1" key="1">
    <citation type="submission" date="2019-04" db="EMBL/GenBank/DDBJ databases">
        <title>Friends and foes A comparative genomics study of 23 Aspergillus species from section Flavi.</title>
        <authorList>
            <consortium name="DOE Joint Genome Institute"/>
            <person name="Kjaerbolling I."/>
            <person name="Vesth T."/>
            <person name="Frisvad J.C."/>
            <person name="Nybo J.L."/>
            <person name="Theobald S."/>
            <person name="Kildgaard S."/>
            <person name="Isbrandt T."/>
            <person name="Kuo A."/>
            <person name="Sato A."/>
            <person name="Lyhne E.K."/>
            <person name="Kogle M.E."/>
            <person name="Wiebenga A."/>
            <person name="Kun R.S."/>
            <person name="Lubbers R.J."/>
            <person name="Makela M.R."/>
            <person name="Barry K."/>
            <person name="Chovatia M."/>
            <person name="Clum A."/>
            <person name="Daum C."/>
            <person name="Haridas S."/>
            <person name="He G."/>
            <person name="LaButti K."/>
            <person name="Lipzen A."/>
            <person name="Mondo S."/>
            <person name="Riley R."/>
            <person name="Salamov A."/>
            <person name="Simmons B.A."/>
            <person name="Magnuson J.K."/>
            <person name="Henrissat B."/>
            <person name="Mortensen U.H."/>
            <person name="Larsen T.O."/>
            <person name="Devries R.P."/>
            <person name="Grigoriev I.V."/>
            <person name="Machida M."/>
            <person name="Baker S.E."/>
            <person name="Andersen M.R."/>
        </authorList>
    </citation>
    <scope>NUCLEOTIDE SEQUENCE [LARGE SCALE GENOMIC DNA]</scope>
    <source>
        <strain evidence="1">CBS 121.62</strain>
    </source>
</reference>
<gene>
    <name evidence="1" type="ORF">BDV35DRAFT_142489</name>
</gene>
<name>A0A5N6GCI7_ASPFL</name>
<proteinExistence type="predicted"/>
<accession>A0A5N6GCI7</accession>
<protein>
    <submittedName>
        <fullName evidence="1">Uncharacterized protein</fullName>
    </submittedName>
</protein>
<dbReference type="Proteomes" id="UP000325434">
    <property type="component" value="Unassembled WGS sequence"/>
</dbReference>
<evidence type="ECO:0000313" key="1">
    <source>
        <dbReference type="EMBL" id="KAB8240141.1"/>
    </source>
</evidence>